<proteinExistence type="predicted"/>
<name>A0A8C3HJ57_CHRPI</name>
<dbReference type="InterPro" id="IPR003599">
    <property type="entry name" value="Ig_sub"/>
</dbReference>
<dbReference type="Gene3D" id="2.60.40.10">
    <property type="entry name" value="Immunoglobulins"/>
    <property type="match status" value="3"/>
</dbReference>
<organism evidence="8 9">
    <name type="scientific">Chrysemys picta bellii</name>
    <name type="common">Western painted turtle</name>
    <name type="synonym">Emys bellii</name>
    <dbReference type="NCBI Taxonomy" id="8478"/>
    <lineage>
        <taxon>Eukaryota</taxon>
        <taxon>Metazoa</taxon>
        <taxon>Chordata</taxon>
        <taxon>Craniata</taxon>
        <taxon>Vertebrata</taxon>
        <taxon>Euteleostomi</taxon>
        <taxon>Archelosauria</taxon>
        <taxon>Testudinata</taxon>
        <taxon>Testudines</taxon>
        <taxon>Cryptodira</taxon>
        <taxon>Durocryptodira</taxon>
        <taxon>Testudinoidea</taxon>
        <taxon>Emydidae</taxon>
        <taxon>Chrysemys</taxon>
    </lineage>
</organism>
<dbReference type="GeneTree" id="ENSGT01150000286974"/>
<reference evidence="8" key="1">
    <citation type="submission" date="2025-08" db="UniProtKB">
        <authorList>
            <consortium name="Ensembl"/>
        </authorList>
    </citation>
    <scope>IDENTIFICATION</scope>
</reference>
<feature type="domain" description="Immunoglobulin" evidence="7">
    <location>
        <begin position="33"/>
        <end position="116"/>
    </location>
</feature>
<keyword evidence="4" id="KW-0325">Glycoprotein</keyword>
<dbReference type="PANTHER" id="PTHR11738">
    <property type="entry name" value="MHC CLASS I NK CELL RECEPTOR"/>
    <property type="match status" value="1"/>
</dbReference>
<dbReference type="FunFam" id="2.60.40.10:FF:000049">
    <property type="entry name" value="Leukocyte immunoglobulin-like receptor subfamily B member 1"/>
    <property type="match status" value="2"/>
</dbReference>
<accession>A0A8C3HJ57</accession>
<feature type="domain" description="Immunoglobulin" evidence="7">
    <location>
        <begin position="220"/>
        <end position="305"/>
    </location>
</feature>
<dbReference type="FunFam" id="2.60.40.10:FF:000033">
    <property type="entry name" value="Killer cell immunoglobulin-like receptor"/>
    <property type="match status" value="1"/>
</dbReference>
<keyword evidence="9" id="KW-1185">Reference proteome</keyword>
<dbReference type="PANTHER" id="PTHR11738:SF186">
    <property type="entry name" value="OSTEOCLAST-ASSOCIATED IMMUNOGLOBULIN-LIKE RECEPTOR"/>
    <property type="match status" value="1"/>
</dbReference>
<dbReference type="GO" id="GO:0002764">
    <property type="term" value="P:immune response-regulating signaling pathway"/>
    <property type="evidence" value="ECO:0007669"/>
    <property type="project" value="TreeGrafter"/>
</dbReference>
<evidence type="ECO:0000256" key="5">
    <source>
        <dbReference type="ARBA" id="ARBA00023319"/>
    </source>
</evidence>
<keyword evidence="1" id="KW-0732">Signal</keyword>
<evidence type="ECO:0000256" key="3">
    <source>
        <dbReference type="ARBA" id="ARBA00023157"/>
    </source>
</evidence>
<keyword evidence="2" id="KW-0677">Repeat</keyword>
<dbReference type="Ensembl" id="ENSCPBT00000022258.1">
    <property type="protein sequence ID" value="ENSCPBP00000018872.1"/>
    <property type="gene ID" value="ENSCPBG00000013673.1"/>
</dbReference>
<evidence type="ECO:0000313" key="8">
    <source>
        <dbReference type="Ensembl" id="ENSCPBP00000018872.1"/>
    </source>
</evidence>
<keyword evidence="3" id="KW-1015">Disulfide bond</keyword>
<protein>
    <recommendedName>
        <fullName evidence="7">Immunoglobulin domain-containing protein</fullName>
    </recommendedName>
</protein>
<dbReference type="AlphaFoldDB" id="A0A8C3HJ57"/>
<feature type="domain" description="Immunoglobulin" evidence="7">
    <location>
        <begin position="128"/>
        <end position="213"/>
    </location>
</feature>
<dbReference type="SUPFAM" id="SSF48726">
    <property type="entry name" value="Immunoglobulin"/>
    <property type="match status" value="3"/>
</dbReference>
<keyword evidence="5" id="KW-0393">Immunoglobulin domain</keyword>
<feature type="region of interest" description="Disordered" evidence="6">
    <location>
        <begin position="477"/>
        <end position="500"/>
    </location>
</feature>
<reference evidence="8" key="2">
    <citation type="submission" date="2025-09" db="UniProtKB">
        <authorList>
            <consortium name="Ensembl"/>
        </authorList>
    </citation>
    <scope>IDENTIFICATION</scope>
</reference>
<evidence type="ECO:0000256" key="4">
    <source>
        <dbReference type="ARBA" id="ARBA00023180"/>
    </source>
</evidence>
<evidence type="ECO:0000259" key="7">
    <source>
        <dbReference type="SMART" id="SM00409"/>
    </source>
</evidence>
<feature type="compositionally biased region" description="Polar residues" evidence="6">
    <location>
        <begin position="477"/>
        <end position="489"/>
    </location>
</feature>
<sequence length="500" mass="54464">LRGQRGDTQTWGIFRLETRSSERGRGWNKPLVSPAGGVSLGRWVTIQCWGQHQGMQFVLNKEGRHFPPVDSDRFGALFSFSIMCQEDGGSYSCSYHSRSEPFTVSYPSDPVELVVRGEGPGLASLFPAPPPARPSRGLVTIRCRNQHLGMRFFLYKAGDGNYLTYTDPAGSEAEFPITSARREHGGSYTCRYSNRTVRAAYSEPSDPVQIIVAGEGPSLAPRGRVTLWGAVTIRCECRCAGTRVLLSKAGDPNAQRSMDSVGDVVEFPIRNVSRGDVGSYSCRYRTKWDPPVWSEPSDPVELIVTGEGPRSSSPFPAPHPAGLSAHVDSDGTLRARLCPESWAQQRGHPDGEWGQSHWGPRTPSFELGILYHLPQAPPLSIVFCPGKQGRLGFLSSKPSFAPLWLEPAGQVTGVLSSYPSFVPHWLEPADCQAGVGGFLISRLPDDRVPHLQAIVCGSQLPGDHARICVSRPVSTYLQSPATRNPSSPCTPVGRSSWGEP</sequence>
<dbReference type="SMART" id="SM00409">
    <property type="entry name" value="IG"/>
    <property type="match status" value="3"/>
</dbReference>
<evidence type="ECO:0000256" key="1">
    <source>
        <dbReference type="ARBA" id="ARBA00022729"/>
    </source>
</evidence>
<evidence type="ECO:0000256" key="6">
    <source>
        <dbReference type="SAM" id="MobiDB-lite"/>
    </source>
</evidence>
<dbReference type="Proteomes" id="UP000694380">
    <property type="component" value="Unplaced"/>
</dbReference>
<dbReference type="InterPro" id="IPR036179">
    <property type="entry name" value="Ig-like_dom_sf"/>
</dbReference>
<dbReference type="InterPro" id="IPR013783">
    <property type="entry name" value="Ig-like_fold"/>
</dbReference>
<evidence type="ECO:0000256" key="2">
    <source>
        <dbReference type="ARBA" id="ARBA00022737"/>
    </source>
</evidence>
<evidence type="ECO:0000313" key="9">
    <source>
        <dbReference type="Proteomes" id="UP000694380"/>
    </source>
</evidence>
<dbReference type="InterPro" id="IPR050412">
    <property type="entry name" value="Ig-like_Receptors_ImmuneReg"/>
</dbReference>